<dbReference type="STRING" id="37992.A0A4Z0ZAF4"/>
<dbReference type="EMBL" id="SKBN01000043">
    <property type="protein sequence ID" value="TGJ85572.1"/>
    <property type="molecule type" value="Genomic_DNA"/>
</dbReference>
<comment type="caution">
    <text evidence="3">The sequence shown here is derived from an EMBL/GenBank/DDBJ whole genome shotgun (WGS) entry which is preliminary data.</text>
</comment>
<feature type="transmembrane region" description="Helical" evidence="1">
    <location>
        <begin position="205"/>
        <end position="225"/>
    </location>
</feature>
<dbReference type="InterPro" id="IPR010730">
    <property type="entry name" value="HET"/>
</dbReference>
<evidence type="ECO:0000313" key="4">
    <source>
        <dbReference type="Proteomes" id="UP000297716"/>
    </source>
</evidence>
<keyword evidence="1" id="KW-1133">Transmembrane helix</keyword>
<keyword evidence="1" id="KW-0812">Transmembrane</keyword>
<dbReference type="Pfam" id="PF06985">
    <property type="entry name" value="HET"/>
    <property type="match status" value="1"/>
</dbReference>
<sequence>MADQYAGILLWPTSTTILNSLPSLCVTDNCVAALHHLRDKLGSFTIWVDAICINQSTKDEKPQQIPLMGSIYQGAEKVYIWLGEGSAATGRAMSVRAPMELKFNDEFAWLSSIATWKKIALTRDNLLAQKSENSFSADRSPSRSGQLRKYQDFTHSLAQRNYWIQQAVHRGFWAVRFILLPFVVIALFVLGSLSNTDSQLLQTFFLAFLIIAPVIVIFVLITYIFRRSLRLGRVPAFNEAQSQELLKQDMENDLVDGICNRKASVKLDMAFGFQSVLELRLRRRLPTPDYDLPLAQVYRRFTLDLLEATNSTKVIVPACLHRLPGQPSWVADWSMDIPKSWLNTTFRSEEAKSATPGSKPYWRVSSVNPDVLMLRGREIGTVTGCSEFLPTLPSYDESERQSHLSNLKNLLNLVTWSGKGIVRFDYFAGLLDMSDFPQSLPKRLRSFFVQFLNDNFSQSPINDSHAALRRLLSGGSMWHFRHASDFGDQTSFASRWFGISTLPLLEVFRMHIAICNNMVRTRRKGFTSIALDLFSDPDERRWFNGICSTDVQLGDKIILVSGVSVPLIIRQNADNMTVKLVSPAVLAPAMEGRGWPKGDDEQVQAQLRNFFVV</sequence>
<name>A0A4Z0ZAF4_9PEZI</name>
<dbReference type="PANTHER" id="PTHR24148">
    <property type="entry name" value="ANKYRIN REPEAT DOMAIN-CONTAINING PROTEIN 39 HOMOLOG-RELATED"/>
    <property type="match status" value="1"/>
</dbReference>
<dbReference type="PANTHER" id="PTHR24148:SF82">
    <property type="entry name" value="HETEROKARYON INCOMPATIBILITY DOMAIN-CONTAINING PROTEIN"/>
    <property type="match status" value="1"/>
</dbReference>
<keyword evidence="4" id="KW-1185">Reference proteome</keyword>
<dbReference type="OrthoDB" id="2157530at2759"/>
<organism evidence="3 4">
    <name type="scientific">Xylaria hypoxylon</name>
    <dbReference type="NCBI Taxonomy" id="37992"/>
    <lineage>
        <taxon>Eukaryota</taxon>
        <taxon>Fungi</taxon>
        <taxon>Dikarya</taxon>
        <taxon>Ascomycota</taxon>
        <taxon>Pezizomycotina</taxon>
        <taxon>Sordariomycetes</taxon>
        <taxon>Xylariomycetidae</taxon>
        <taxon>Xylariales</taxon>
        <taxon>Xylariaceae</taxon>
        <taxon>Xylaria</taxon>
    </lineage>
</organism>
<evidence type="ECO:0000313" key="3">
    <source>
        <dbReference type="EMBL" id="TGJ85572.1"/>
    </source>
</evidence>
<dbReference type="Proteomes" id="UP000297716">
    <property type="component" value="Unassembled WGS sequence"/>
</dbReference>
<feature type="transmembrane region" description="Helical" evidence="1">
    <location>
        <begin position="173"/>
        <end position="193"/>
    </location>
</feature>
<dbReference type="InterPro" id="IPR052895">
    <property type="entry name" value="HetReg/Transcr_Mod"/>
</dbReference>
<feature type="domain" description="Heterokaryon incompatibility" evidence="2">
    <location>
        <begin position="22"/>
        <end position="100"/>
    </location>
</feature>
<gene>
    <name evidence="3" type="ORF">E0Z10_g3198</name>
</gene>
<proteinExistence type="predicted"/>
<dbReference type="AlphaFoldDB" id="A0A4Z0ZAF4"/>
<evidence type="ECO:0000259" key="2">
    <source>
        <dbReference type="Pfam" id="PF06985"/>
    </source>
</evidence>
<keyword evidence="1" id="KW-0472">Membrane</keyword>
<evidence type="ECO:0000256" key="1">
    <source>
        <dbReference type="SAM" id="Phobius"/>
    </source>
</evidence>
<reference evidence="3 4" key="1">
    <citation type="submission" date="2019-03" db="EMBL/GenBank/DDBJ databases">
        <title>Draft genome sequence of Xylaria hypoxylon DSM 108379, a ubiquitous saprotrophic-parasitic fungi on hardwood.</title>
        <authorList>
            <person name="Buettner E."/>
            <person name="Leonhardt S."/>
            <person name="Gebauer A.M."/>
            <person name="Liers C."/>
            <person name="Hofrichter M."/>
            <person name="Kellner H."/>
        </authorList>
    </citation>
    <scope>NUCLEOTIDE SEQUENCE [LARGE SCALE GENOMIC DNA]</scope>
    <source>
        <strain evidence="3 4">DSM 108379</strain>
    </source>
</reference>
<accession>A0A4Z0ZAF4</accession>
<protein>
    <recommendedName>
        <fullName evidence="2">Heterokaryon incompatibility domain-containing protein</fullName>
    </recommendedName>
</protein>